<dbReference type="KEGG" id="cbot:ATE48_12130"/>
<dbReference type="STRING" id="1759059.ATE48_12130"/>
<sequence length="297" mass="31640">MKRRGLLIGALLALAACATSAQDAPPAGFISERISVVTRGAGRDVILIPGLSSSRDIWNATADALDDSYRVHLVQLNGFAGAPVGANGDGEVAAPAADEIARYIGENRLDDPAVIGHSMGGTIGMMLAARHPDSVGKLMVVDMFPFMGAMFGGPGATAESVTPIADQIRGAMRMAQQGVVSDQTRATIATMVRTEAARPEIMEHARQSNVSTIANAFHELIVTDLRPELANIRAPLTVLYVIPPQAPVTPEQYDGYMRASYASVPTARIVKIEDSYHFIMIDQFDRFMGEVNAFLGS</sequence>
<evidence type="ECO:0000313" key="5">
    <source>
        <dbReference type="Proteomes" id="UP000092498"/>
    </source>
</evidence>
<dbReference type="EMBL" id="CP013244">
    <property type="protein sequence ID" value="ANP46611.1"/>
    <property type="molecule type" value="Genomic_DNA"/>
</dbReference>
<keyword evidence="1" id="KW-0378">Hydrolase</keyword>
<dbReference type="GO" id="GO:0016787">
    <property type="term" value="F:hydrolase activity"/>
    <property type="evidence" value="ECO:0007669"/>
    <property type="project" value="UniProtKB-KW"/>
</dbReference>
<reference evidence="4 5" key="1">
    <citation type="submission" date="2015-11" db="EMBL/GenBank/DDBJ databases">
        <title>Whole-Genome Sequence of Candidatus Oderbacter manganicum from the National Park Lower Oder Valley, Germany.</title>
        <authorList>
            <person name="Braun B."/>
            <person name="Liere K."/>
            <person name="Szewzyk U."/>
        </authorList>
    </citation>
    <scope>NUCLEOTIDE SEQUENCE [LARGE SCALE GENOMIC DNA]</scope>
    <source>
        <strain evidence="4 5">OTSz_A_272</strain>
    </source>
</reference>
<dbReference type="InParanoid" id="A0A1B1AJ86"/>
<dbReference type="PANTHER" id="PTHR43798">
    <property type="entry name" value="MONOACYLGLYCEROL LIPASE"/>
    <property type="match status" value="1"/>
</dbReference>
<dbReference type="PRINTS" id="PR00111">
    <property type="entry name" value="ABHYDROLASE"/>
</dbReference>
<evidence type="ECO:0000256" key="2">
    <source>
        <dbReference type="SAM" id="SignalP"/>
    </source>
</evidence>
<dbReference type="FunCoup" id="A0A1B1AJ86">
    <property type="interactions" value="135"/>
</dbReference>
<dbReference type="Pfam" id="PF12697">
    <property type="entry name" value="Abhydrolase_6"/>
    <property type="match status" value="1"/>
</dbReference>
<dbReference type="RefSeq" id="WP_066771879.1">
    <property type="nucleotide sequence ID" value="NZ_CP013244.1"/>
</dbReference>
<feature type="domain" description="AB hydrolase-1" evidence="3">
    <location>
        <begin position="45"/>
        <end position="287"/>
    </location>
</feature>
<evidence type="ECO:0000313" key="4">
    <source>
        <dbReference type="EMBL" id="ANP46611.1"/>
    </source>
</evidence>
<dbReference type="SUPFAM" id="SSF53474">
    <property type="entry name" value="alpha/beta-Hydrolases"/>
    <property type="match status" value="1"/>
</dbReference>
<gene>
    <name evidence="4" type="ORF">ATE48_12130</name>
</gene>
<dbReference type="Gene3D" id="3.40.50.1820">
    <property type="entry name" value="alpha/beta hydrolase"/>
    <property type="match status" value="1"/>
</dbReference>
<keyword evidence="5" id="KW-1185">Reference proteome</keyword>
<dbReference type="InterPro" id="IPR029058">
    <property type="entry name" value="AB_hydrolase_fold"/>
</dbReference>
<feature type="signal peptide" evidence="2">
    <location>
        <begin position="1"/>
        <end position="21"/>
    </location>
</feature>
<feature type="chain" id="PRO_5008518885" description="AB hydrolase-1 domain-containing protein" evidence="2">
    <location>
        <begin position="22"/>
        <end position="297"/>
    </location>
</feature>
<evidence type="ECO:0000259" key="3">
    <source>
        <dbReference type="Pfam" id="PF12697"/>
    </source>
</evidence>
<dbReference type="Proteomes" id="UP000092498">
    <property type="component" value="Chromosome"/>
</dbReference>
<accession>A0A1B1AJ86</accession>
<dbReference type="AlphaFoldDB" id="A0A1B1AJ86"/>
<proteinExistence type="predicted"/>
<dbReference type="GO" id="GO:0016020">
    <property type="term" value="C:membrane"/>
    <property type="evidence" value="ECO:0007669"/>
    <property type="project" value="TreeGrafter"/>
</dbReference>
<evidence type="ECO:0000256" key="1">
    <source>
        <dbReference type="ARBA" id="ARBA00022801"/>
    </source>
</evidence>
<keyword evidence="2" id="KW-0732">Signal</keyword>
<dbReference type="PANTHER" id="PTHR43798:SF31">
    <property type="entry name" value="AB HYDROLASE SUPERFAMILY PROTEIN YCLE"/>
    <property type="match status" value="1"/>
</dbReference>
<dbReference type="PROSITE" id="PS51257">
    <property type="entry name" value="PROKAR_LIPOPROTEIN"/>
    <property type="match status" value="1"/>
</dbReference>
<organism evidence="4 5">
    <name type="scientific">Candidatus Viadribacter manganicus</name>
    <dbReference type="NCBI Taxonomy" id="1759059"/>
    <lineage>
        <taxon>Bacteria</taxon>
        <taxon>Pseudomonadati</taxon>
        <taxon>Pseudomonadota</taxon>
        <taxon>Alphaproteobacteria</taxon>
        <taxon>Hyphomonadales</taxon>
        <taxon>Hyphomonadaceae</taxon>
        <taxon>Candidatus Viadribacter</taxon>
    </lineage>
</organism>
<protein>
    <recommendedName>
        <fullName evidence="3">AB hydrolase-1 domain-containing protein</fullName>
    </recommendedName>
</protein>
<dbReference type="InterPro" id="IPR050266">
    <property type="entry name" value="AB_hydrolase_sf"/>
</dbReference>
<name>A0A1B1AJ86_9PROT</name>
<dbReference type="InterPro" id="IPR000073">
    <property type="entry name" value="AB_hydrolase_1"/>
</dbReference>